<name>A0ABR8CA74_9CYAN</name>
<accession>A0ABR8CA74</accession>
<gene>
    <name evidence="1" type="ORF">H6G05_12565</name>
</gene>
<dbReference type="Pfam" id="PF01257">
    <property type="entry name" value="2Fe-2S_thioredx"/>
    <property type="match status" value="1"/>
</dbReference>
<proteinExistence type="predicted"/>
<dbReference type="Proteomes" id="UP000618445">
    <property type="component" value="Unassembled WGS sequence"/>
</dbReference>
<dbReference type="RefSeq" id="WP_190578500.1">
    <property type="nucleotide sequence ID" value="NZ_CAWPQU010000010.1"/>
</dbReference>
<evidence type="ECO:0000313" key="1">
    <source>
        <dbReference type="EMBL" id="MBD2317673.1"/>
    </source>
</evidence>
<evidence type="ECO:0000313" key="2">
    <source>
        <dbReference type="Proteomes" id="UP000618445"/>
    </source>
</evidence>
<organism evidence="1 2">
    <name type="scientific">Phormidium tenue FACHB-1050</name>
    <dbReference type="NCBI Taxonomy" id="2692857"/>
    <lineage>
        <taxon>Bacteria</taxon>
        <taxon>Bacillati</taxon>
        <taxon>Cyanobacteriota</taxon>
        <taxon>Cyanophyceae</taxon>
        <taxon>Oscillatoriophycideae</taxon>
        <taxon>Oscillatoriales</taxon>
        <taxon>Oscillatoriaceae</taxon>
        <taxon>Phormidium</taxon>
    </lineage>
</organism>
<dbReference type="Gene3D" id="3.40.30.10">
    <property type="entry name" value="Glutaredoxin"/>
    <property type="match status" value="1"/>
</dbReference>
<protein>
    <submittedName>
        <fullName evidence="1">(2Fe-2S) ferredoxin domain-containing protein</fullName>
    </submittedName>
</protein>
<dbReference type="EMBL" id="JACJQY010000018">
    <property type="protein sequence ID" value="MBD2317673.1"/>
    <property type="molecule type" value="Genomic_DNA"/>
</dbReference>
<keyword evidence="2" id="KW-1185">Reference proteome</keyword>
<dbReference type="InterPro" id="IPR036249">
    <property type="entry name" value="Thioredoxin-like_sf"/>
</dbReference>
<dbReference type="SUPFAM" id="SSF52833">
    <property type="entry name" value="Thioredoxin-like"/>
    <property type="match status" value="1"/>
</dbReference>
<reference evidence="1 2" key="1">
    <citation type="journal article" date="2020" name="ISME J.">
        <title>Comparative genomics reveals insights into cyanobacterial evolution and habitat adaptation.</title>
        <authorList>
            <person name="Chen M.Y."/>
            <person name="Teng W.K."/>
            <person name="Zhao L."/>
            <person name="Hu C.X."/>
            <person name="Zhou Y.K."/>
            <person name="Han B.P."/>
            <person name="Song L.R."/>
            <person name="Shu W.S."/>
        </authorList>
    </citation>
    <scope>NUCLEOTIDE SEQUENCE [LARGE SCALE GENOMIC DNA]</scope>
    <source>
        <strain evidence="1 2">FACHB-1050</strain>
    </source>
</reference>
<comment type="caution">
    <text evidence="1">The sequence shown here is derived from an EMBL/GenBank/DDBJ whole genome shotgun (WGS) entry which is preliminary data.</text>
</comment>
<sequence>MKSQNISHKQREDVKYPQTPDKFWEVALRAASQNLSVLLKASIGCTYTVVKKKKNRASSILICQKSDCWLQGGKEVYQRLEQELRDRGWSDRIQIQKTGCQKLCHQAPNLMIMPNKDRHRYVKPSQVESILNRYFS</sequence>
<dbReference type="CDD" id="cd02980">
    <property type="entry name" value="TRX_Fd_family"/>
    <property type="match status" value="1"/>
</dbReference>